<feature type="region of interest" description="Disordered" evidence="1">
    <location>
        <begin position="1"/>
        <end position="48"/>
    </location>
</feature>
<sequence length="115" mass="13046">MSSYFPYHDMEKPGPPDQLPDEPKLLISNGNKPRAPNDMDAETQGTLERENSVPTVKLALVPQYRSEGNHDFQNRANLIWLFKALPEAINIKFADIVRVAFKVLPDTVIIVKPLY</sequence>
<comment type="caution">
    <text evidence="2">The sequence shown here is derived from an EMBL/GenBank/DDBJ whole genome shotgun (WGS) entry which is preliminary data.</text>
</comment>
<evidence type="ECO:0000256" key="1">
    <source>
        <dbReference type="SAM" id="MobiDB-lite"/>
    </source>
</evidence>
<name>A0AAV7U601_PLEWA</name>
<dbReference type="Proteomes" id="UP001066276">
    <property type="component" value="Chromosome 3_1"/>
</dbReference>
<gene>
    <name evidence="2" type="ORF">NDU88_001310</name>
</gene>
<keyword evidence="3" id="KW-1185">Reference proteome</keyword>
<evidence type="ECO:0000313" key="3">
    <source>
        <dbReference type="Proteomes" id="UP001066276"/>
    </source>
</evidence>
<accession>A0AAV7U601</accession>
<protein>
    <submittedName>
        <fullName evidence="2">Uncharacterized protein</fullName>
    </submittedName>
</protein>
<proteinExistence type="predicted"/>
<organism evidence="2 3">
    <name type="scientific">Pleurodeles waltl</name>
    <name type="common">Iberian ribbed newt</name>
    <dbReference type="NCBI Taxonomy" id="8319"/>
    <lineage>
        <taxon>Eukaryota</taxon>
        <taxon>Metazoa</taxon>
        <taxon>Chordata</taxon>
        <taxon>Craniata</taxon>
        <taxon>Vertebrata</taxon>
        <taxon>Euteleostomi</taxon>
        <taxon>Amphibia</taxon>
        <taxon>Batrachia</taxon>
        <taxon>Caudata</taxon>
        <taxon>Salamandroidea</taxon>
        <taxon>Salamandridae</taxon>
        <taxon>Pleurodelinae</taxon>
        <taxon>Pleurodeles</taxon>
    </lineage>
</organism>
<reference evidence="2" key="1">
    <citation type="journal article" date="2022" name="bioRxiv">
        <title>Sequencing and chromosome-scale assembly of the giantPleurodeles waltlgenome.</title>
        <authorList>
            <person name="Brown T."/>
            <person name="Elewa A."/>
            <person name="Iarovenko S."/>
            <person name="Subramanian E."/>
            <person name="Araus A.J."/>
            <person name="Petzold A."/>
            <person name="Susuki M."/>
            <person name="Suzuki K.-i.T."/>
            <person name="Hayashi T."/>
            <person name="Toyoda A."/>
            <person name="Oliveira C."/>
            <person name="Osipova E."/>
            <person name="Leigh N.D."/>
            <person name="Simon A."/>
            <person name="Yun M.H."/>
        </authorList>
    </citation>
    <scope>NUCLEOTIDE SEQUENCE</scope>
    <source>
        <strain evidence="2">20211129_DDA</strain>
        <tissue evidence="2">Liver</tissue>
    </source>
</reference>
<evidence type="ECO:0000313" key="2">
    <source>
        <dbReference type="EMBL" id="KAJ1184504.1"/>
    </source>
</evidence>
<dbReference type="EMBL" id="JANPWB010000005">
    <property type="protein sequence ID" value="KAJ1184504.1"/>
    <property type="molecule type" value="Genomic_DNA"/>
</dbReference>
<dbReference type="AlphaFoldDB" id="A0AAV7U601"/>